<keyword evidence="2" id="KW-1185">Reference proteome</keyword>
<name>A0ACA9KA09_9GLOM</name>
<gene>
    <name evidence="1" type="ORF">SCALOS_LOCUS1635</name>
</gene>
<reference evidence="1" key="1">
    <citation type="submission" date="2021-06" db="EMBL/GenBank/DDBJ databases">
        <authorList>
            <person name="Kallberg Y."/>
            <person name="Tangrot J."/>
            <person name="Rosling A."/>
        </authorList>
    </citation>
    <scope>NUCLEOTIDE SEQUENCE</scope>
    <source>
        <strain evidence="1">AU212A</strain>
    </source>
</reference>
<proteinExistence type="predicted"/>
<feature type="non-terminal residue" evidence="1">
    <location>
        <position position="1"/>
    </location>
</feature>
<evidence type="ECO:0000313" key="1">
    <source>
        <dbReference type="EMBL" id="CAG8461502.1"/>
    </source>
</evidence>
<organism evidence="1 2">
    <name type="scientific">Scutellospora calospora</name>
    <dbReference type="NCBI Taxonomy" id="85575"/>
    <lineage>
        <taxon>Eukaryota</taxon>
        <taxon>Fungi</taxon>
        <taxon>Fungi incertae sedis</taxon>
        <taxon>Mucoromycota</taxon>
        <taxon>Glomeromycotina</taxon>
        <taxon>Glomeromycetes</taxon>
        <taxon>Diversisporales</taxon>
        <taxon>Gigasporaceae</taxon>
        <taxon>Scutellospora</taxon>
    </lineage>
</organism>
<evidence type="ECO:0000313" key="2">
    <source>
        <dbReference type="Proteomes" id="UP000789860"/>
    </source>
</evidence>
<sequence length="315" mass="36316">KESISVSSSEIASSKQQKASSRPFNPVWEHFNQIEKKKSGHYSASCKYCPEKWQRANTATLKFHIAHNCPNAPLEAQLFYFKELTKDDENQNANKKRTIDSKNKGNILKFVENQELPSKRQDHLEDGMCCAFVCAGISFNITENEIFRAWLQDLRPATLVAQFFRSCHIANSALEKEIQINNIEGGGIKRYVATRWSSYYDTLYSILRLKVAFIRVKEISYIDRELTLEDVLIVANEIEELDADNYEEDYVEDSEVEFESLDEILSLEEKFDLNHEIFGGNSESNNVSLRSSSENIVEEPNYNYDVNNLVDEIFT</sequence>
<protein>
    <submittedName>
        <fullName evidence="1">1975_t:CDS:1</fullName>
    </submittedName>
</protein>
<comment type="caution">
    <text evidence="1">The sequence shown here is derived from an EMBL/GenBank/DDBJ whole genome shotgun (WGS) entry which is preliminary data.</text>
</comment>
<dbReference type="Proteomes" id="UP000789860">
    <property type="component" value="Unassembled WGS sequence"/>
</dbReference>
<dbReference type="EMBL" id="CAJVPM010001190">
    <property type="protein sequence ID" value="CAG8461502.1"/>
    <property type="molecule type" value="Genomic_DNA"/>
</dbReference>
<accession>A0ACA9KA09</accession>